<name>A0A4Y7SL48_COPMI</name>
<protein>
    <submittedName>
        <fullName evidence="1">Uncharacterized protein</fullName>
    </submittedName>
</protein>
<evidence type="ECO:0000313" key="1">
    <source>
        <dbReference type="EMBL" id="TEB22590.1"/>
    </source>
</evidence>
<gene>
    <name evidence="1" type="ORF">FA13DRAFT_1480557</name>
</gene>
<accession>A0A4Y7SL48</accession>
<comment type="caution">
    <text evidence="1">The sequence shown here is derived from an EMBL/GenBank/DDBJ whole genome shotgun (WGS) entry which is preliminary data.</text>
</comment>
<dbReference type="EMBL" id="QPFP01000089">
    <property type="protein sequence ID" value="TEB22590.1"/>
    <property type="molecule type" value="Genomic_DNA"/>
</dbReference>
<keyword evidence="2" id="KW-1185">Reference proteome</keyword>
<evidence type="ECO:0000313" key="2">
    <source>
        <dbReference type="Proteomes" id="UP000298030"/>
    </source>
</evidence>
<reference evidence="1 2" key="1">
    <citation type="journal article" date="2019" name="Nat. Ecol. Evol.">
        <title>Megaphylogeny resolves global patterns of mushroom evolution.</title>
        <authorList>
            <person name="Varga T."/>
            <person name="Krizsan K."/>
            <person name="Foldi C."/>
            <person name="Dima B."/>
            <person name="Sanchez-Garcia M."/>
            <person name="Sanchez-Ramirez S."/>
            <person name="Szollosi G.J."/>
            <person name="Szarkandi J.G."/>
            <person name="Papp V."/>
            <person name="Albert L."/>
            <person name="Andreopoulos W."/>
            <person name="Angelini C."/>
            <person name="Antonin V."/>
            <person name="Barry K.W."/>
            <person name="Bougher N.L."/>
            <person name="Buchanan P."/>
            <person name="Buyck B."/>
            <person name="Bense V."/>
            <person name="Catcheside P."/>
            <person name="Chovatia M."/>
            <person name="Cooper J."/>
            <person name="Damon W."/>
            <person name="Desjardin D."/>
            <person name="Finy P."/>
            <person name="Geml J."/>
            <person name="Haridas S."/>
            <person name="Hughes K."/>
            <person name="Justo A."/>
            <person name="Karasinski D."/>
            <person name="Kautmanova I."/>
            <person name="Kiss B."/>
            <person name="Kocsube S."/>
            <person name="Kotiranta H."/>
            <person name="LaButti K.M."/>
            <person name="Lechner B.E."/>
            <person name="Liimatainen K."/>
            <person name="Lipzen A."/>
            <person name="Lukacs Z."/>
            <person name="Mihaltcheva S."/>
            <person name="Morgado L.N."/>
            <person name="Niskanen T."/>
            <person name="Noordeloos M.E."/>
            <person name="Ohm R.A."/>
            <person name="Ortiz-Santana B."/>
            <person name="Ovrebo C."/>
            <person name="Racz N."/>
            <person name="Riley R."/>
            <person name="Savchenko A."/>
            <person name="Shiryaev A."/>
            <person name="Soop K."/>
            <person name="Spirin V."/>
            <person name="Szebenyi C."/>
            <person name="Tomsovsky M."/>
            <person name="Tulloss R.E."/>
            <person name="Uehling J."/>
            <person name="Grigoriev I.V."/>
            <person name="Vagvolgyi C."/>
            <person name="Papp T."/>
            <person name="Martin F.M."/>
            <person name="Miettinen O."/>
            <person name="Hibbett D.S."/>
            <person name="Nagy L.G."/>
        </authorList>
    </citation>
    <scope>NUCLEOTIDE SEQUENCE [LARGE SCALE GENOMIC DNA]</scope>
    <source>
        <strain evidence="1 2">FP101781</strain>
    </source>
</reference>
<sequence>MEVPTVPRLCPPLPHQLPSDCCFTNRAIASCPCGPFLNPTGRSPGKNPPPSCRQRYKDGAVERLTVTSRMSSTLPLLVSNDRGRDGSCVICSSPRWRGVAGLKSRVLMNHAGRQHPDQAPSLRL</sequence>
<organism evidence="1 2">
    <name type="scientific">Coprinellus micaceus</name>
    <name type="common">Glistening ink-cap mushroom</name>
    <name type="synonym">Coprinus micaceus</name>
    <dbReference type="NCBI Taxonomy" id="71717"/>
    <lineage>
        <taxon>Eukaryota</taxon>
        <taxon>Fungi</taxon>
        <taxon>Dikarya</taxon>
        <taxon>Basidiomycota</taxon>
        <taxon>Agaricomycotina</taxon>
        <taxon>Agaricomycetes</taxon>
        <taxon>Agaricomycetidae</taxon>
        <taxon>Agaricales</taxon>
        <taxon>Agaricineae</taxon>
        <taxon>Psathyrellaceae</taxon>
        <taxon>Coprinellus</taxon>
    </lineage>
</organism>
<dbReference type="AlphaFoldDB" id="A0A4Y7SL48"/>
<proteinExistence type="predicted"/>
<dbReference type="Proteomes" id="UP000298030">
    <property type="component" value="Unassembled WGS sequence"/>
</dbReference>